<feature type="compositionally biased region" description="Basic and acidic residues" evidence="1">
    <location>
        <begin position="414"/>
        <end position="430"/>
    </location>
</feature>
<proteinExistence type="predicted"/>
<dbReference type="OrthoDB" id="2021148at2759"/>
<evidence type="ECO:0000313" key="2">
    <source>
        <dbReference type="EMBL" id="KZV40035.1"/>
    </source>
</evidence>
<dbReference type="PANTHER" id="PTHR32091">
    <property type="entry name" value="EUKARYOTIC TRANSLATION INITIATION FACTOR 4B"/>
    <property type="match status" value="1"/>
</dbReference>
<evidence type="ECO:0000256" key="1">
    <source>
        <dbReference type="SAM" id="MobiDB-lite"/>
    </source>
</evidence>
<evidence type="ECO:0000313" key="3">
    <source>
        <dbReference type="Proteomes" id="UP000250235"/>
    </source>
</evidence>
<feature type="compositionally biased region" description="Basic and acidic residues" evidence="1">
    <location>
        <begin position="68"/>
        <end position="88"/>
    </location>
</feature>
<organism evidence="2 3">
    <name type="scientific">Dorcoceras hygrometricum</name>
    <dbReference type="NCBI Taxonomy" id="472368"/>
    <lineage>
        <taxon>Eukaryota</taxon>
        <taxon>Viridiplantae</taxon>
        <taxon>Streptophyta</taxon>
        <taxon>Embryophyta</taxon>
        <taxon>Tracheophyta</taxon>
        <taxon>Spermatophyta</taxon>
        <taxon>Magnoliopsida</taxon>
        <taxon>eudicotyledons</taxon>
        <taxon>Gunneridae</taxon>
        <taxon>Pentapetalae</taxon>
        <taxon>asterids</taxon>
        <taxon>lamiids</taxon>
        <taxon>Lamiales</taxon>
        <taxon>Gesneriaceae</taxon>
        <taxon>Didymocarpoideae</taxon>
        <taxon>Trichosporeae</taxon>
        <taxon>Loxocarpinae</taxon>
        <taxon>Dorcoceras</taxon>
    </lineage>
</organism>
<accession>A0A2Z7C6Y1</accession>
<gene>
    <name evidence="2" type="ORF">F511_12430</name>
</gene>
<dbReference type="GO" id="GO:0003729">
    <property type="term" value="F:mRNA binding"/>
    <property type="evidence" value="ECO:0007669"/>
    <property type="project" value="TreeGrafter"/>
</dbReference>
<feature type="compositionally biased region" description="Low complexity" evidence="1">
    <location>
        <begin position="247"/>
        <end position="269"/>
    </location>
</feature>
<feature type="compositionally biased region" description="Gly residues" evidence="1">
    <location>
        <begin position="545"/>
        <end position="554"/>
    </location>
</feature>
<dbReference type="Proteomes" id="UP000250235">
    <property type="component" value="Unassembled WGS sequence"/>
</dbReference>
<dbReference type="GO" id="GO:0003743">
    <property type="term" value="F:translation initiation factor activity"/>
    <property type="evidence" value="ECO:0007669"/>
    <property type="project" value="InterPro"/>
</dbReference>
<feature type="compositionally biased region" description="Low complexity" evidence="1">
    <location>
        <begin position="169"/>
        <end position="180"/>
    </location>
</feature>
<feature type="region of interest" description="Disordered" evidence="1">
    <location>
        <begin position="1"/>
        <end position="298"/>
    </location>
</feature>
<feature type="compositionally biased region" description="Basic and acidic residues" evidence="1">
    <location>
        <begin position="181"/>
        <end position="191"/>
    </location>
</feature>
<sequence>MTLQEFTMQSSYGAGSGPSRGLTHEEMLRLPTGPKERSAEEMQYGRLGGGFSNYGNRPGSVGSGQGMDRGRDFESGRRSYGFEDENPRGRNQARVSDFNALQQPSRADGIENWASMKKSLPDYNSGAARSGGKYSSLGGNTGVGGSRADEVDSWASMKKPISLSQHPQPRSSSFGSGFSRPESESWTRNETQRLVLESPKDESEAVAKVNKPNPFGTARPREEVLAEKGLDWKKLDMDLEVKKQPPSAGGSRPTSSHSSRPQSSQSSKSEVPASLLPGMAEGTGKQKSKVNPFGDAKPREVLLEEKGLDWKKIDLDLDHRRVDRPETEEEKNLKEEIEQLTKELQQKSGKDQASVNEIILQKQQELDHLVRQLDDKVRYSQKAFERHGSGAGRGAGFHDRPPSRPGAPDTGAGFHDRPPSMREVYEEHRTGFPQRPNSRPGLYDDPRASYADRAPPQAGAYEDPRIGFSERPPSRPGAYEDPHSGFSERPHSRPGVYEEPRVPERSSFTPGPYHEQRAVDYGERPRSRGTMNSWGRPRDDRRATQGGGGGGRGFLGNRDVERSGSRW</sequence>
<dbReference type="EMBL" id="KV000740">
    <property type="protein sequence ID" value="KZV40035.1"/>
    <property type="molecule type" value="Genomic_DNA"/>
</dbReference>
<feature type="compositionally biased region" description="Polar residues" evidence="1">
    <location>
        <begin position="1"/>
        <end position="13"/>
    </location>
</feature>
<protein>
    <submittedName>
        <fullName evidence="2">Hepatoma-derived growth factor-related protein 2</fullName>
    </submittedName>
</protein>
<name>A0A2Z7C6Y1_9LAMI</name>
<dbReference type="InterPro" id="IPR010433">
    <property type="entry name" value="EIF-4B_pln"/>
</dbReference>
<dbReference type="Pfam" id="PF06273">
    <property type="entry name" value="eIF-4B"/>
    <property type="match status" value="2"/>
</dbReference>
<feature type="compositionally biased region" description="Basic and acidic residues" evidence="1">
    <location>
        <begin position="514"/>
        <end position="526"/>
    </location>
</feature>
<dbReference type="AlphaFoldDB" id="A0A2Z7C6Y1"/>
<feature type="compositionally biased region" description="Basic and acidic residues" evidence="1">
    <location>
        <begin position="219"/>
        <end position="243"/>
    </location>
</feature>
<feature type="compositionally biased region" description="Basic and acidic residues" evidence="1">
    <location>
        <begin position="478"/>
        <end position="504"/>
    </location>
</feature>
<dbReference type="PANTHER" id="PTHR32091:SF20">
    <property type="entry name" value="EUKARYOTIC TRANSLATION INITIATION FACTOR 4B1"/>
    <property type="match status" value="1"/>
</dbReference>
<feature type="region of interest" description="Disordered" evidence="1">
    <location>
        <begin position="381"/>
        <end position="567"/>
    </location>
</feature>
<feature type="compositionally biased region" description="Basic and acidic residues" evidence="1">
    <location>
        <begin position="22"/>
        <end position="40"/>
    </location>
</feature>
<reference evidence="2 3" key="1">
    <citation type="journal article" date="2015" name="Proc. Natl. Acad. Sci. U.S.A.">
        <title>The resurrection genome of Boea hygrometrica: A blueprint for survival of dehydration.</title>
        <authorList>
            <person name="Xiao L."/>
            <person name="Yang G."/>
            <person name="Zhang L."/>
            <person name="Yang X."/>
            <person name="Zhao S."/>
            <person name="Ji Z."/>
            <person name="Zhou Q."/>
            <person name="Hu M."/>
            <person name="Wang Y."/>
            <person name="Chen M."/>
            <person name="Xu Y."/>
            <person name="Jin H."/>
            <person name="Xiao X."/>
            <person name="Hu G."/>
            <person name="Bao F."/>
            <person name="Hu Y."/>
            <person name="Wan P."/>
            <person name="Li L."/>
            <person name="Deng X."/>
            <person name="Kuang T."/>
            <person name="Xiang C."/>
            <person name="Zhu J.K."/>
            <person name="Oliver M.J."/>
            <person name="He Y."/>
        </authorList>
    </citation>
    <scope>NUCLEOTIDE SEQUENCE [LARGE SCALE GENOMIC DNA]</scope>
    <source>
        <strain evidence="3">cv. XS01</strain>
    </source>
</reference>
<feature type="compositionally biased region" description="Basic and acidic residues" evidence="1">
    <location>
        <begin position="558"/>
        <end position="567"/>
    </location>
</feature>
<keyword evidence="3" id="KW-1185">Reference proteome</keyword>